<dbReference type="PANTHER" id="PTHR43065">
    <property type="entry name" value="SENSOR HISTIDINE KINASE"/>
    <property type="match status" value="1"/>
</dbReference>
<dbReference type="SMART" id="SM00086">
    <property type="entry name" value="PAC"/>
    <property type="match status" value="1"/>
</dbReference>
<keyword evidence="11" id="KW-1185">Reference proteome</keyword>
<dbReference type="AlphaFoldDB" id="A0A7J4ZSD9"/>
<dbReference type="Gene3D" id="1.10.287.130">
    <property type="match status" value="1"/>
</dbReference>
<keyword evidence="6" id="KW-1133">Transmembrane helix</keyword>
<dbReference type="Gene3D" id="3.40.50.2300">
    <property type="match status" value="1"/>
</dbReference>
<dbReference type="SUPFAM" id="SSF55785">
    <property type="entry name" value="PYP-like sensor domain (PAS domain)"/>
    <property type="match status" value="1"/>
</dbReference>
<dbReference type="InterPro" id="IPR035965">
    <property type="entry name" value="PAS-like_dom_sf"/>
</dbReference>
<evidence type="ECO:0000256" key="2">
    <source>
        <dbReference type="ARBA" id="ARBA00012438"/>
    </source>
</evidence>
<dbReference type="Pfam" id="PF00512">
    <property type="entry name" value="HisKA"/>
    <property type="match status" value="1"/>
</dbReference>
<dbReference type="InterPro" id="IPR058544">
    <property type="entry name" value="ETR1_N"/>
</dbReference>
<evidence type="ECO:0000256" key="6">
    <source>
        <dbReference type="SAM" id="Phobius"/>
    </source>
</evidence>
<reference evidence="10 11" key="1">
    <citation type="submission" date="2019-09" db="EMBL/GenBank/DDBJ databases">
        <title>Geobacter sp. Red96, a novel strain isolated from paddy soil.</title>
        <authorList>
            <person name="Xu Z."/>
            <person name="Masuda Y."/>
            <person name="Itoh H."/>
            <person name="Senoo K."/>
        </authorList>
    </citation>
    <scope>NUCLEOTIDE SEQUENCE [LARGE SCALE GENOMIC DNA]</scope>
    <source>
        <strain evidence="10 11">Red96</strain>
    </source>
</reference>
<evidence type="ECO:0000259" key="7">
    <source>
        <dbReference type="PROSITE" id="PS50109"/>
    </source>
</evidence>
<dbReference type="SUPFAM" id="SSF47384">
    <property type="entry name" value="Homodimeric domain of signal transducing histidine kinase"/>
    <property type="match status" value="1"/>
</dbReference>
<keyword evidence="6" id="KW-0812">Transmembrane</keyword>
<dbReference type="PRINTS" id="PR00344">
    <property type="entry name" value="BCTRLSENSOR"/>
</dbReference>
<feature type="domain" description="PAC" evidence="9">
    <location>
        <begin position="208"/>
        <end position="260"/>
    </location>
</feature>
<dbReference type="InterPro" id="IPR000700">
    <property type="entry name" value="PAS-assoc_C"/>
</dbReference>
<dbReference type="InterPro" id="IPR003594">
    <property type="entry name" value="HATPase_dom"/>
</dbReference>
<feature type="transmembrane region" description="Helical" evidence="6">
    <location>
        <begin position="47"/>
        <end position="70"/>
    </location>
</feature>
<dbReference type="CDD" id="cd00130">
    <property type="entry name" value="PAS"/>
    <property type="match status" value="1"/>
</dbReference>
<dbReference type="Pfam" id="PF10114">
    <property type="entry name" value="PocR"/>
    <property type="match status" value="1"/>
</dbReference>
<dbReference type="InterPro" id="IPR018771">
    <property type="entry name" value="PocR_dom"/>
</dbReference>
<dbReference type="InterPro" id="IPR003661">
    <property type="entry name" value="HisK_dim/P_dom"/>
</dbReference>
<protein>
    <recommendedName>
        <fullName evidence="2">histidine kinase</fullName>
        <ecNumber evidence="2">2.7.13.3</ecNumber>
    </recommendedName>
</protein>
<gene>
    <name evidence="10" type="ORF">F6V25_08535</name>
</gene>
<evidence type="ECO:0000259" key="9">
    <source>
        <dbReference type="PROSITE" id="PS50113"/>
    </source>
</evidence>
<dbReference type="SUPFAM" id="SSF52172">
    <property type="entry name" value="CheY-like"/>
    <property type="match status" value="1"/>
</dbReference>
<dbReference type="PANTHER" id="PTHR43065:SF42">
    <property type="entry name" value="TWO-COMPONENT SENSOR PPRA"/>
    <property type="match status" value="1"/>
</dbReference>
<dbReference type="Pfam" id="PF00072">
    <property type="entry name" value="Response_reg"/>
    <property type="match status" value="1"/>
</dbReference>
<dbReference type="InterPro" id="IPR036890">
    <property type="entry name" value="HATPase_C_sf"/>
</dbReference>
<dbReference type="InterPro" id="IPR001610">
    <property type="entry name" value="PAC"/>
</dbReference>
<feature type="transmembrane region" description="Helical" evidence="6">
    <location>
        <begin position="22"/>
        <end position="40"/>
    </location>
</feature>
<dbReference type="NCBIfam" id="TIGR00229">
    <property type="entry name" value="sensory_box"/>
    <property type="match status" value="1"/>
</dbReference>
<keyword evidence="3 4" id="KW-0597">Phosphoprotein</keyword>
<dbReference type="Gene3D" id="3.30.450.20">
    <property type="entry name" value="PAS domain"/>
    <property type="match status" value="1"/>
</dbReference>
<dbReference type="Pfam" id="PF02518">
    <property type="entry name" value="HATPase_c"/>
    <property type="match status" value="1"/>
</dbReference>
<organism evidence="10 11">
    <name type="scientific">Oryzomonas japonica</name>
    <dbReference type="NCBI Taxonomy" id="2603858"/>
    <lineage>
        <taxon>Bacteria</taxon>
        <taxon>Pseudomonadati</taxon>
        <taxon>Thermodesulfobacteriota</taxon>
        <taxon>Desulfuromonadia</taxon>
        <taxon>Geobacterales</taxon>
        <taxon>Geobacteraceae</taxon>
        <taxon>Oryzomonas</taxon>
    </lineage>
</organism>
<comment type="caution">
    <text evidence="10">The sequence shown here is derived from an EMBL/GenBank/DDBJ whole genome shotgun (WGS) entry which is preliminary data.</text>
</comment>
<dbReference type="SUPFAM" id="SSF55874">
    <property type="entry name" value="ATPase domain of HSP90 chaperone/DNA topoisomerase II/histidine kinase"/>
    <property type="match status" value="1"/>
</dbReference>
<dbReference type="PROSITE" id="PS50113">
    <property type="entry name" value="PAC"/>
    <property type="match status" value="1"/>
</dbReference>
<dbReference type="SMART" id="SM00388">
    <property type="entry name" value="HisKA"/>
    <property type="match status" value="1"/>
</dbReference>
<feature type="modified residue" description="4-aspartylphosphate" evidence="4">
    <location>
        <position position="820"/>
    </location>
</feature>
<evidence type="ECO:0000256" key="5">
    <source>
        <dbReference type="SAM" id="Coils"/>
    </source>
</evidence>
<dbReference type="PROSITE" id="PS50109">
    <property type="entry name" value="HIS_KIN"/>
    <property type="match status" value="1"/>
</dbReference>
<dbReference type="Pfam" id="PF08448">
    <property type="entry name" value="PAS_4"/>
    <property type="match status" value="1"/>
</dbReference>
<dbReference type="InterPro" id="IPR004358">
    <property type="entry name" value="Sig_transdc_His_kin-like_C"/>
</dbReference>
<evidence type="ECO:0000313" key="10">
    <source>
        <dbReference type="EMBL" id="KAB0665867.1"/>
    </source>
</evidence>
<dbReference type="EC" id="2.7.13.3" evidence="2"/>
<dbReference type="Pfam" id="PF25487">
    <property type="entry name" value="ETR1_N"/>
    <property type="match status" value="1"/>
</dbReference>
<keyword evidence="6" id="KW-0472">Membrane</keyword>
<feature type="coiled-coil region" evidence="5">
    <location>
        <begin position="251"/>
        <end position="313"/>
    </location>
</feature>
<dbReference type="InterPro" id="IPR036097">
    <property type="entry name" value="HisK_dim/P_sf"/>
</dbReference>
<evidence type="ECO:0000256" key="4">
    <source>
        <dbReference type="PROSITE-ProRule" id="PRU00169"/>
    </source>
</evidence>
<dbReference type="EMBL" id="VZQZ01000004">
    <property type="protein sequence ID" value="KAB0665867.1"/>
    <property type="molecule type" value="Genomic_DNA"/>
</dbReference>
<dbReference type="InterPro" id="IPR000014">
    <property type="entry name" value="PAS"/>
</dbReference>
<proteinExistence type="predicted"/>
<dbReference type="InterPro" id="IPR013656">
    <property type="entry name" value="PAS_4"/>
</dbReference>
<comment type="catalytic activity">
    <reaction evidence="1">
        <text>ATP + protein L-histidine = ADP + protein N-phospho-L-histidine.</text>
        <dbReference type="EC" id="2.7.13.3"/>
    </reaction>
</comment>
<feature type="domain" description="Histidine kinase" evidence="7">
    <location>
        <begin position="524"/>
        <end position="747"/>
    </location>
</feature>
<dbReference type="SMART" id="SM00448">
    <property type="entry name" value="REC"/>
    <property type="match status" value="1"/>
</dbReference>
<dbReference type="GO" id="GO:0000155">
    <property type="term" value="F:phosphorelay sensor kinase activity"/>
    <property type="evidence" value="ECO:0007669"/>
    <property type="project" value="InterPro"/>
</dbReference>
<dbReference type="Proteomes" id="UP000420562">
    <property type="component" value="Unassembled WGS sequence"/>
</dbReference>
<dbReference type="SMART" id="SM00091">
    <property type="entry name" value="PAS"/>
    <property type="match status" value="1"/>
</dbReference>
<dbReference type="InterPro" id="IPR001789">
    <property type="entry name" value="Sig_transdc_resp-reg_receiver"/>
</dbReference>
<sequence length="890" mass="99933">MAHGFCFSWEPGLVRLHVVSDIATGIAYYAIAFAMLYYAYKRRGITYYGMLISFAAFILACGTTHFFAAYTIYDPAYWQEGYVKAFTAVISIASAIYFIPQIPKVLTMPSLAKSLAENRELNTQLTRTVQALRESSALNQSIIDSSTDCIKLLDPEGRLQYMSPEGQRRLGIKNIDEFLNMPYENFWHGEDRDAARAAVANARQGHQGSFEGYCPTQDGTPKWWEVIVTPVKGEAGNPEKLLAVLRDITEHKSLEENLHKQTLQLEEELAERQMAQESLQEQAAMLEEEVEERRKTEEALQRSEDTVKNKLRAILEPEGDIGALELSEIIDCEMLQSMLEDFYRITGMLGAVLDVSGKVLVAVGWQDICTKFHRCHPDTLKNCIESDINLTHGVPVGTFRHYRCKNNMWDMVTPLVVGGKHMGNVFIGQFFYEDEVPDVELFREQARRYGFDEAEYLAALDRVPRFSREAADAGMKFYAKLTSMVSSLSFSSIKVSRMLNERIHLEEQLRQSQKMEAVGQLAGGVAHDFNNILQVISGYGNMLKMDVKLDDRQQGEIDHILAASEKAAQLTKGLLAFSRKQVMALTPVNLNDIIENVKKFLTRIIGEDIQLKTIICENRLKIYADWGQIEQVLINLATNARDAMRKGGLLTIETGFQTVEASTDHESGRAEPGSYAVMTVSDTGIGMDKETCKRIFEPFYTTKEVGKGTGLGMAIVYGIVKQHNGFIDVYSEPGQGTTFRIYLPIHGIEQSGQAETIVPVAPPKGGTETILVAEDDVDVRNLVVSLLTRFGYDVIEAVDGQDVVDKFTEHGDKVAMILMDMIMPKKNGKEAYEEIVLLKPDVKVLYSSGYTADFILNRGVTGEDIELIMKPVQPMELLRKIREILDRSYP</sequence>
<dbReference type="InterPro" id="IPR011006">
    <property type="entry name" value="CheY-like_superfamily"/>
</dbReference>
<evidence type="ECO:0000256" key="1">
    <source>
        <dbReference type="ARBA" id="ARBA00000085"/>
    </source>
</evidence>
<dbReference type="PROSITE" id="PS50110">
    <property type="entry name" value="RESPONSE_REGULATORY"/>
    <property type="match status" value="1"/>
</dbReference>
<evidence type="ECO:0000313" key="11">
    <source>
        <dbReference type="Proteomes" id="UP000420562"/>
    </source>
</evidence>
<feature type="domain" description="Response regulatory" evidence="8">
    <location>
        <begin position="769"/>
        <end position="885"/>
    </location>
</feature>
<evidence type="ECO:0000259" key="8">
    <source>
        <dbReference type="PROSITE" id="PS50110"/>
    </source>
</evidence>
<name>A0A7J4ZSD9_9BACT</name>
<dbReference type="SMART" id="SM00387">
    <property type="entry name" value="HATPase_c"/>
    <property type="match status" value="1"/>
</dbReference>
<dbReference type="Gene3D" id="3.30.565.10">
    <property type="entry name" value="Histidine kinase-like ATPase, C-terminal domain"/>
    <property type="match status" value="1"/>
</dbReference>
<dbReference type="InterPro" id="IPR005467">
    <property type="entry name" value="His_kinase_dom"/>
</dbReference>
<keyword evidence="5" id="KW-0175">Coiled coil</keyword>
<accession>A0A7J4ZSD9</accession>
<evidence type="ECO:0000256" key="3">
    <source>
        <dbReference type="ARBA" id="ARBA00022553"/>
    </source>
</evidence>